<dbReference type="Proteomes" id="UP001553148">
    <property type="component" value="Unassembled WGS sequence"/>
</dbReference>
<sequence length="315" mass="35797">MPPSAFVTRRTELALAAKTDGRADDARRIRAARRPTLAAWTANLLLRAEPEECRRFLELGRALREAYRSLDATAIGELSEQRRRIVAALTRQAAQHARDAGQRLSDSVRQDVESTLRAVLADARAADQWATGRLEGVLTPPSDFPSGPAAEAGTPRRPPPPSPPPTPPPARSRPQDELAERRRQRQERLEQARTAAEEAQRRLDDRRADHHDADTALRRAHDRQGQTERQRDDAERQLTAAEEQLRQAQEAHRTAQEQLDEAREDLRHAERDRREAERRAHTTAEALTHAEDEAREAARQLKRLTRRRADPNEER</sequence>
<keyword evidence="3" id="KW-1185">Reference proteome</keyword>
<gene>
    <name evidence="2" type="ORF">AB0470_26720</name>
</gene>
<dbReference type="SUPFAM" id="SSF57997">
    <property type="entry name" value="Tropomyosin"/>
    <property type="match status" value="1"/>
</dbReference>
<feature type="compositionally biased region" description="Basic and acidic residues" evidence="1">
    <location>
        <begin position="173"/>
        <end position="236"/>
    </location>
</feature>
<organism evidence="2 3">
    <name type="scientific">Streptomyces griseosporeus</name>
    <dbReference type="NCBI Taxonomy" id="1910"/>
    <lineage>
        <taxon>Bacteria</taxon>
        <taxon>Bacillati</taxon>
        <taxon>Actinomycetota</taxon>
        <taxon>Actinomycetes</taxon>
        <taxon>Kitasatosporales</taxon>
        <taxon>Streptomycetaceae</taxon>
        <taxon>Streptomyces</taxon>
    </lineage>
</organism>
<feature type="compositionally biased region" description="Basic and acidic residues" evidence="1">
    <location>
        <begin position="243"/>
        <end position="299"/>
    </location>
</feature>
<evidence type="ECO:0000256" key="1">
    <source>
        <dbReference type="SAM" id="MobiDB-lite"/>
    </source>
</evidence>
<reference evidence="2 3" key="1">
    <citation type="submission" date="2024-06" db="EMBL/GenBank/DDBJ databases">
        <title>The Natural Products Discovery Center: Release of the First 8490 Sequenced Strains for Exploring Actinobacteria Biosynthetic Diversity.</title>
        <authorList>
            <person name="Kalkreuter E."/>
            <person name="Kautsar S.A."/>
            <person name="Yang D."/>
            <person name="Bader C.D."/>
            <person name="Teijaro C.N."/>
            <person name="Fluegel L."/>
            <person name="Davis C.M."/>
            <person name="Simpson J.R."/>
            <person name="Lauterbach L."/>
            <person name="Steele A.D."/>
            <person name="Gui C."/>
            <person name="Meng S."/>
            <person name="Li G."/>
            <person name="Viehrig K."/>
            <person name="Ye F."/>
            <person name="Su P."/>
            <person name="Kiefer A.F."/>
            <person name="Nichols A."/>
            <person name="Cepeda A.J."/>
            <person name="Yan W."/>
            <person name="Fan B."/>
            <person name="Jiang Y."/>
            <person name="Adhikari A."/>
            <person name="Zheng C.-J."/>
            <person name="Schuster L."/>
            <person name="Cowan T.M."/>
            <person name="Smanski M.J."/>
            <person name="Chevrette M.G."/>
            <person name="De Carvalho L.P.S."/>
            <person name="Shen B."/>
        </authorList>
    </citation>
    <scope>NUCLEOTIDE SEQUENCE [LARGE SCALE GENOMIC DNA]</scope>
    <source>
        <strain evidence="2 3">NPDC052360</strain>
    </source>
</reference>
<feature type="region of interest" description="Disordered" evidence="1">
    <location>
        <begin position="135"/>
        <end position="315"/>
    </location>
</feature>
<evidence type="ECO:0000313" key="3">
    <source>
        <dbReference type="Proteomes" id="UP001553148"/>
    </source>
</evidence>
<comment type="caution">
    <text evidence="2">The sequence shown here is derived from an EMBL/GenBank/DDBJ whole genome shotgun (WGS) entry which is preliminary data.</text>
</comment>
<dbReference type="EMBL" id="JBFAUJ010000013">
    <property type="protein sequence ID" value="MEV8463130.1"/>
    <property type="molecule type" value="Genomic_DNA"/>
</dbReference>
<feature type="compositionally biased region" description="Pro residues" evidence="1">
    <location>
        <begin position="156"/>
        <end position="171"/>
    </location>
</feature>
<proteinExistence type="predicted"/>
<accession>A0ABV3KV01</accession>
<evidence type="ECO:0000313" key="2">
    <source>
        <dbReference type="EMBL" id="MEV8463130.1"/>
    </source>
</evidence>
<protein>
    <submittedName>
        <fullName evidence="2">Uncharacterized protein</fullName>
    </submittedName>
</protein>
<name>A0ABV3KV01_STRGS</name>